<dbReference type="AlphaFoldDB" id="A0A7D9D0W4"/>
<comment type="subcellular location">
    <subcellularLocation>
        <location evidence="1">Membrane</location>
        <topology evidence="1">Multi-pass membrane protein</topology>
    </subcellularLocation>
</comment>
<dbReference type="SUPFAM" id="SSF103473">
    <property type="entry name" value="MFS general substrate transporter"/>
    <property type="match status" value="1"/>
</dbReference>
<keyword evidence="5 7" id="KW-0472">Membrane</keyword>
<feature type="transmembrane region" description="Helical" evidence="7">
    <location>
        <begin position="164"/>
        <end position="187"/>
    </location>
</feature>
<protein>
    <submittedName>
        <fullName evidence="8">DEBR0S6_03752g1_1</fullName>
    </submittedName>
</protein>
<dbReference type="Pfam" id="PF07690">
    <property type="entry name" value="MFS_1"/>
    <property type="match status" value="1"/>
</dbReference>
<feature type="transmembrane region" description="Helical" evidence="7">
    <location>
        <begin position="429"/>
        <end position="450"/>
    </location>
</feature>
<dbReference type="GO" id="GO:0022857">
    <property type="term" value="F:transmembrane transporter activity"/>
    <property type="evidence" value="ECO:0007669"/>
    <property type="project" value="InterPro"/>
</dbReference>
<dbReference type="PANTHER" id="PTHR43791:SF36">
    <property type="entry name" value="TRANSPORTER, PUTATIVE (AFU_ORTHOLOGUE AFUA_6G08340)-RELATED"/>
    <property type="match status" value="1"/>
</dbReference>
<organism evidence="8 9">
    <name type="scientific">Dekkera bruxellensis</name>
    <name type="common">Brettanomyces custersii</name>
    <dbReference type="NCBI Taxonomy" id="5007"/>
    <lineage>
        <taxon>Eukaryota</taxon>
        <taxon>Fungi</taxon>
        <taxon>Dikarya</taxon>
        <taxon>Ascomycota</taxon>
        <taxon>Saccharomycotina</taxon>
        <taxon>Pichiomycetes</taxon>
        <taxon>Pichiales</taxon>
        <taxon>Pichiaceae</taxon>
        <taxon>Brettanomyces</taxon>
    </lineage>
</organism>
<dbReference type="FunFam" id="1.20.1250.20:FF:000065">
    <property type="entry name" value="Putative MFS pantothenate transporter"/>
    <property type="match status" value="1"/>
</dbReference>
<dbReference type="InterPro" id="IPR036259">
    <property type="entry name" value="MFS_trans_sf"/>
</dbReference>
<evidence type="ECO:0000256" key="7">
    <source>
        <dbReference type="SAM" id="Phobius"/>
    </source>
</evidence>
<feature type="transmembrane region" description="Helical" evidence="7">
    <location>
        <begin position="139"/>
        <end position="158"/>
    </location>
</feature>
<keyword evidence="9" id="KW-1185">Reference proteome</keyword>
<dbReference type="EMBL" id="CABFWN010000006">
    <property type="protein sequence ID" value="VUG19939.1"/>
    <property type="molecule type" value="Genomic_DNA"/>
</dbReference>
<evidence type="ECO:0000256" key="3">
    <source>
        <dbReference type="ARBA" id="ARBA00022692"/>
    </source>
</evidence>
<feature type="transmembrane region" description="Helical" evidence="7">
    <location>
        <begin position="114"/>
        <end position="132"/>
    </location>
</feature>
<gene>
    <name evidence="8" type="ORF">DEBR0S6_03752G</name>
</gene>
<feature type="transmembrane region" description="Helical" evidence="7">
    <location>
        <begin position="462"/>
        <end position="482"/>
    </location>
</feature>
<accession>A0A7D9D0W4</accession>
<proteinExistence type="inferred from homology"/>
<keyword evidence="4 7" id="KW-1133">Transmembrane helix</keyword>
<sequence length="529" mass="60936">MGLVSNIWNFIRLDDPSEFKNDYINKDIDRSRRPKDQKKGLKKLKFWEYFNLYPSYYSPYERKFLIKFDVSVLLFLGASFYTKYLDNMNIGAAYVSGMKEDINVTGNELNYFNTMYTVGYVLFQIPITLCITRPKYSRYLLIGCEFVWGMLTLANAFVQTPQQVYAIRFFIGVFEACSYPASYVVFSSYLTEDELFKRAGIYGAFAVAGSASSGLLQTRTLESLSGVGGLAGWRWQFIIDAIITMGIVLYGFFLFPGIPTSCKKFGLFTEDDMIFARKRLRGVQANPEKFTKKSIVETLTTWQVYICSFLWTFHHMTLYSNGAKLYMKSKPQWYSTADVTNWDAYMWFIGLGSDLILSPLVKSIGKLKVAAIVFPITYYAAIILVVWNCPHNVRISAFFLQHVLYDGMSQPIFSWAATLCKDNVEKKALVLSIMQVCSYATNAWAVPIQYNVKYSPRFKGGYIANLVIVVMTNVFYVACWIFDHYDYRFCQKYSGHRHELQTNRTSEIEDSNAENHVTQETVEILPVKF</sequence>
<evidence type="ECO:0000256" key="5">
    <source>
        <dbReference type="ARBA" id="ARBA00023136"/>
    </source>
</evidence>
<feature type="transmembrane region" description="Helical" evidence="7">
    <location>
        <begin position="199"/>
        <end position="217"/>
    </location>
</feature>
<feature type="transmembrane region" description="Helical" evidence="7">
    <location>
        <begin position="299"/>
        <end position="319"/>
    </location>
</feature>
<name>A0A7D9D0W4_DEKBR</name>
<keyword evidence="2" id="KW-0813">Transport</keyword>
<feature type="transmembrane region" description="Helical" evidence="7">
    <location>
        <begin position="237"/>
        <end position="255"/>
    </location>
</feature>
<reference evidence="8 9" key="1">
    <citation type="submission" date="2019-07" db="EMBL/GenBank/DDBJ databases">
        <authorList>
            <person name="Friedrich A."/>
            <person name="Schacherer J."/>
        </authorList>
    </citation>
    <scope>NUCLEOTIDE SEQUENCE [LARGE SCALE GENOMIC DNA]</scope>
</reference>
<feature type="transmembrane region" description="Helical" evidence="7">
    <location>
        <begin position="369"/>
        <end position="387"/>
    </location>
</feature>
<dbReference type="GO" id="GO:0016020">
    <property type="term" value="C:membrane"/>
    <property type="evidence" value="ECO:0007669"/>
    <property type="project" value="UniProtKB-SubCell"/>
</dbReference>
<comment type="similarity">
    <text evidence="6">Belongs to the major facilitator superfamily. Allantoate permease family.</text>
</comment>
<dbReference type="Gene3D" id="1.20.1250.20">
    <property type="entry name" value="MFS general substrate transporter like domains"/>
    <property type="match status" value="1"/>
</dbReference>
<dbReference type="PANTHER" id="PTHR43791">
    <property type="entry name" value="PERMEASE-RELATED"/>
    <property type="match status" value="1"/>
</dbReference>
<evidence type="ECO:0000256" key="4">
    <source>
        <dbReference type="ARBA" id="ARBA00022989"/>
    </source>
</evidence>
<dbReference type="InterPro" id="IPR011701">
    <property type="entry name" value="MFS"/>
</dbReference>
<evidence type="ECO:0000313" key="8">
    <source>
        <dbReference type="EMBL" id="VUG19939.1"/>
    </source>
</evidence>
<evidence type="ECO:0000256" key="1">
    <source>
        <dbReference type="ARBA" id="ARBA00004141"/>
    </source>
</evidence>
<evidence type="ECO:0000256" key="6">
    <source>
        <dbReference type="ARBA" id="ARBA00037968"/>
    </source>
</evidence>
<keyword evidence="3 7" id="KW-0812">Transmembrane</keyword>
<dbReference type="Proteomes" id="UP000478008">
    <property type="component" value="Unassembled WGS sequence"/>
</dbReference>
<evidence type="ECO:0000313" key="9">
    <source>
        <dbReference type="Proteomes" id="UP000478008"/>
    </source>
</evidence>
<evidence type="ECO:0000256" key="2">
    <source>
        <dbReference type="ARBA" id="ARBA00022448"/>
    </source>
</evidence>